<protein>
    <submittedName>
        <fullName evidence="1">Uncharacterized protein</fullName>
    </submittedName>
</protein>
<dbReference type="EMBL" id="NOZQ01000214">
    <property type="protein sequence ID" value="OYD13834.1"/>
    <property type="molecule type" value="Genomic_DNA"/>
</dbReference>
<dbReference type="Proteomes" id="UP000215215">
    <property type="component" value="Unassembled WGS sequence"/>
</dbReference>
<gene>
    <name evidence="1" type="ORF">CH333_09865</name>
</gene>
<proteinExistence type="predicted"/>
<comment type="caution">
    <text evidence="1">The sequence shown here is derived from an EMBL/GenBank/DDBJ whole genome shotgun (WGS) entry which is preliminary data.</text>
</comment>
<sequence length="263" mass="30269">MLEGDKKKRSRVRFYRLAVIGFALMVGIASNANIVLAQELSEDEKEVVMIQYTLKYRFDKDLKIGDWVKYQWTQEGGEPQEHEIRVTEKEKGGVWIVEKFEDGEIHLLVDLKSMNLLKGFGFDEEGERHEASPLSDKELSEAVEMMQKEMEQQMKDYPISGWKKGTKKEEVEVLAGSFTCSYLEPEYSEKHIKAMQDYGMSPEKIKETMKEMRLYFSEDVPRLLPVQIAGGWAPFIEAFQEIKGGLVESPQMGLELTAYSGQK</sequence>
<evidence type="ECO:0000313" key="1">
    <source>
        <dbReference type="EMBL" id="OYD13834.1"/>
    </source>
</evidence>
<accession>A0A235BNP9</accession>
<dbReference type="AlphaFoldDB" id="A0A235BNP9"/>
<name>A0A235BNP9_UNCW3</name>
<evidence type="ECO:0000313" key="2">
    <source>
        <dbReference type="Proteomes" id="UP000215215"/>
    </source>
</evidence>
<reference evidence="1 2" key="1">
    <citation type="submission" date="2017-07" db="EMBL/GenBank/DDBJ databases">
        <title>Recovery of genomes from metagenomes via a dereplication, aggregation, and scoring strategy.</title>
        <authorList>
            <person name="Sieber C.M."/>
            <person name="Probst A.J."/>
            <person name="Sharrar A."/>
            <person name="Thomas B.C."/>
            <person name="Hess M."/>
            <person name="Tringe S.G."/>
            <person name="Banfield J.F."/>
        </authorList>
    </citation>
    <scope>NUCLEOTIDE SEQUENCE [LARGE SCALE GENOMIC DNA]</scope>
    <source>
        <strain evidence="1">JGI_Cruoil_03_44_89</strain>
    </source>
</reference>
<organism evidence="1 2">
    <name type="scientific">candidate division WOR-3 bacterium JGI_Cruoil_03_44_89</name>
    <dbReference type="NCBI Taxonomy" id="1973748"/>
    <lineage>
        <taxon>Bacteria</taxon>
        <taxon>Bacteria division WOR-3</taxon>
    </lineage>
</organism>